<keyword evidence="6 7" id="KW-0472">Membrane</keyword>
<dbReference type="EMBL" id="ONZG01000003">
    <property type="protein sequence ID" value="SPJ28138.1"/>
    <property type="molecule type" value="Genomic_DNA"/>
</dbReference>
<comment type="similarity">
    <text evidence="2">Belongs to the polysaccharide synthase family.</text>
</comment>
<comment type="subcellular location">
    <subcellularLocation>
        <location evidence="1">Cell membrane</location>
        <topology evidence="1">Multi-pass membrane protein</topology>
    </subcellularLocation>
</comment>
<dbReference type="Proteomes" id="UP000244898">
    <property type="component" value="Unassembled WGS sequence"/>
</dbReference>
<protein>
    <submittedName>
        <fullName evidence="8">Teichuronic acid biosynthesis protein TuaB</fullName>
    </submittedName>
</protein>
<name>A0A2R8C6V2_9RHOB</name>
<dbReference type="RefSeq" id="WP_108786387.1">
    <property type="nucleotide sequence ID" value="NZ_ONZG01000003.1"/>
</dbReference>
<accession>A0A2R8C6V2</accession>
<keyword evidence="4 7" id="KW-0812">Transmembrane</keyword>
<dbReference type="PANTHER" id="PTHR30250">
    <property type="entry name" value="PST FAMILY PREDICTED COLANIC ACID TRANSPORTER"/>
    <property type="match status" value="1"/>
</dbReference>
<evidence type="ECO:0000256" key="6">
    <source>
        <dbReference type="ARBA" id="ARBA00023136"/>
    </source>
</evidence>
<feature type="transmembrane region" description="Helical" evidence="7">
    <location>
        <begin position="256"/>
        <end position="278"/>
    </location>
</feature>
<keyword evidence="3" id="KW-1003">Cell membrane</keyword>
<dbReference type="GO" id="GO:0005886">
    <property type="term" value="C:plasma membrane"/>
    <property type="evidence" value="ECO:0007669"/>
    <property type="project" value="UniProtKB-SubCell"/>
</dbReference>
<keyword evidence="9" id="KW-1185">Reference proteome</keyword>
<feature type="transmembrane region" description="Helical" evidence="7">
    <location>
        <begin position="299"/>
        <end position="323"/>
    </location>
</feature>
<reference evidence="9" key="1">
    <citation type="submission" date="2018-03" db="EMBL/GenBank/DDBJ databases">
        <authorList>
            <person name="Rodrigo-Torres L."/>
            <person name="Arahal R. D."/>
            <person name="Lucena T."/>
        </authorList>
    </citation>
    <scope>NUCLEOTIDE SEQUENCE [LARGE SCALE GENOMIC DNA]</scope>
    <source>
        <strain evidence="9">CECT 7615</strain>
    </source>
</reference>
<dbReference type="Pfam" id="PF13440">
    <property type="entry name" value="Polysacc_synt_3"/>
    <property type="match status" value="1"/>
</dbReference>
<evidence type="ECO:0000256" key="5">
    <source>
        <dbReference type="ARBA" id="ARBA00022989"/>
    </source>
</evidence>
<evidence type="ECO:0000256" key="1">
    <source>
        <dbReference type="ARBA" id="ARBA00004651"/>
    </source>
</evidence>
<feature type="transmembrane region" description="Helical" evidence="7">
    <location>
        <begin position="214"/>
        <end position="236"/>
    </location>
</feature>
<evidence type="ECO:0000256" key="3">
    <source>
        <dbReference type="ARBA" id="ARBA00022475"/>
    </source>
</evidence>
<evidence type="ECO:0000256" key="2">
    <source>
        <dbReference type="ARBA" id="ARBA00007430"/>
    </source>
</evidence>
<evidence type="ECO:0000256" key="7">
    <source>
        <dbReference type="SAM" id="Phobius"/>
    </source>
</evidence>
<organism evidence="8 9">
    <name type="scientific">Falsiruegeria mediterranea M17</name>
    <dbReference type="NCBI Taxonomy" id="1200281"/>
    <lineage>
        <taxon>Bacteria</taxon>
        <taxon>Pseudomonadati</taxon>
        <taxon>Pseudomonadota</taxon>
        <taxon>Alphaproteobacteria</taxon>
        <taxon>Rhodobacterales</taxon>
        <taxon>Roseobacteraceae</taxon>
        <taxon>Falsiruegeria</taxon>
    </lineage>
</organism>
<keyword evidence="5 7" id="KW-1133">Transmembrane helix</keyword>
<dbReference type="OrthoDB" id="7605542at2"/>
<feature type="transmembrane region" description="Helical" evidence="7">
    <location>
        <begin position="87"/>
        <end position="110"/>
    </location>
</feature>
<feature type="transmembrane region" description="Helical" evidence="7">
    <location>
        <begin position="45"/>
        <end position="67"/>
    </location>
</feature>
<dbReference type="InterPro" id="IPR050833">
    <property type="entry name" value="Poly_Biosynth_Transport"/>
</dbReference>
<dbReference type="AlphaFoldDB" id="A0A2R8C6V2"/>
<evidence type="ECO:0000313" key="8">
    <source>
        <dbReference type="EMBL" id="SPJ28138.1"/>
    </source>
</evidence>
<feature type="transmembrane region" description="Helical" evidence="7">
    <location>
        <begin position="393"/>
        <end position="414"/>
    </location>
</feature>
<sequence>MNRMVSAFAGSGLMARVLRSASWLIIGYGGSQALRLAANLILTRILFPEAFGLMALVSVVTVGLNLFSDVGIGPSIAQNKRGDDPDFLDTAWTIQVIRGVFLFGLAWALAGPVAAFYGEPDLKLYLPIAAVALLVSGFNPTRIETANRHLLVGRLTLLDLASQVIGIGFMIWFAMATGSVLALVLGGVVQAVAKLVLTHYGLPGPRNTFRWEKPAAYEIVHFGKWIFLSTGLAFLISQGDRAILGRFLTLEVLGLYNIGFFLGSFPSMLGHAVSPKIMIPVYRDRPAQEDPAMLRKQRLLRAAMTCGIVGLLLVMAAAGPWLVDVLYDDRYHLSGPIVTLIACALIPQAIIMTYDAAALSAGDSRSFFVLSLVKATSQTLCIIFGVLNFGLLGAMAGLGLSMIFTYPALVWLSVKHRVWDPLHDAIAIAISSAGVALLLWYHWDQINNLSQM</sequence>
<feature type="transmembrane region" description="Helical" evidence="7">
    <location>
        <begin position="335"/>
        <end position="354"/>
    </location>
</feature>
<feature type="transmembrane region" description="Helical" evidence="7">
    <location>
        <begin position="426"/>
        <end position="443"/>
    </location>
</feature>
<proteinExistence type="inferred from homology"/>
<gene>
    <name evidence="8" type="primary">tuaB</name>
    <name evidence="8" type="ORF">TRM7615_01635</name>
</gene>
<dbReference type="PANTHER" id="PTHR30250:SF10">
    <property type="entry name" value="LIPOPOLYSACCHARIDE BIOSYNTHESIS PROTEIN WZXC"/>
    <property type="match status" value="1"/>
</dbReference>
<evidence type="ECO:0000256" key="4">
    <source>
        <dbReference type="ARBA" id="ARBA00022692"/>
    </source>
</evidence>
<evidence type="ECO:0000313" key="9">
    <source>
        <dbReference type="Proteomes" id="UP000244898"/>
    </source>
</evidence>